<evidence type="ECO:0000256" key="4">
    <source>
        <dbReference type="ARBA" id="ARBA00022840"/>
    </source>
</evidence>
<name>A0A9X4BHU3_9ENTR</name>
<dbReference type="SUPFAM" id="SSF52540">
    <property type="entry name" value="P-loop containing nucleoside triphosphate hydrolases"/>
    <property type="match status" value="1"/>
</dbReference>
<dbReference type="AlphaFoldDB" id="A0A9X4BHU3"/>
<evidence type="ECO:0000313" key="7">
    <source>
        <dbReference type="Proteomes" id="UP001149314"/>
    </source>
</evidence>
<feature type="non-terminal residue" evidence="6">
    <location>
        <position position="65"/>
    </location>
</feature>
<keyword evidence="3" id="KW-0347">Helicase</keyword>
<dbReference type="EMBL" id="JAOURS010000160">
    <property type="protein sequence ID" value="MDC6641620.1"/>
    <property type="molecule type" value="Genomic_DNA"/>
</dbReference>
<proteinExistence type="predicted"/>
<keyword evidence="4" id="KW-0067">ATP-binding</keyword>
<sequence length="65" mass="7090">MTDHDLLNDPYLALPLDGVRLIEASAGTGKTFTLATLFTRLVVEKGWRIGQILAVTFTDAATQEL</sequence>
<organism evidence="6 7">
    <name type="scientific">Leclercia adecarboxylata</name>
    <dbReference type="NCBI Taxonomy" id="83655"/>
    <lineage>
        <taxon>Bacteria</taxon>
        <taxon>Pseudomonadati</taxon>
        <taxon>Pseudomonadota</taxon>
        <taxon>Gammaproteobacteria</taxon>
        <taxon>Enterobacterales</taxon>
        <taxon>Enterobacteriaceae</taxon>
        <taxon>Leclercia</taxon>
    </lineage>
</organism>
<gene>
    <name evidence="6" type="ORF">OEZ79_25990</name>
</gene>
<dbReference type="Pfam" id="PF00580">
    <property type="entry name" value="UvrD-helicase"/>
    <property type="match status" value="1"/>
</dbReference>
<accession>A0A9X4BHU3</accession>
<evidence type="ECO:0000256" key="1">
    <source>
        <dbReference type="ARBA" id="ARBA00022741"/>
    </source>
</evidence>
<dbReference type="GO" id="GO:0016787">
    <property type="term" value="F:hydrolase activity"/>
    <property type="evidence" value="ECO:0007669"/>
    <property type="project" value="UniProtKB-KW"/>
</dbReference>
<dbReference type="Gene3D" id="3.40.50.300">
    <property type="entry name" value="P-loop containing nucleotide triphosphate hydrolases"/>
    <property type="match status" value="1"/>
</dbReference>
<dbReference type="GO" id="GO:0005524">
    <property type="term" value="F:ATP binding"/>
    <property type="evidence" value="ECO:0007669"/>
    <property type="project" value="UniProtKB-KW"/>
</dbReference>
<dbReference type="RefSeq" id="WP_272733599.1">
    <property type="nucleotide sequence ID" value="NZ_JAOURS010000160.1"/>
</dbReference>
<evidence type="ECO:0000259" key="5">
    <source>
        <dbReference type="Pfam" id="PF00580"/>
    </source>
</evidence>
<keyword evidence="1" id="KW-0547">Nucleotide-binding</keyword>
<evidence type="ECO:0000256" key="2">
    <source>
        <dbReference type="ARBA" id="ARBA00022801"/>
    </source>
</evidence>
<dbReference type="InterPro" id="IPR027417">
    <property type="entry name" value="P-loop_NTPase"/>
</dbReference>
<protein>
    <submittedName>
        <fullName evidence="6">UvrD-helicase domain-containing protein</fullName>
    </submittedName>
</protein>
<evidence type="ECO:0000313" key="6">
    <source>
        <dbReference type="EMBL" id="MDC6641620.1"/>
    </source>
</evidence>
<feature type="domain" description="UvrD-like helicase ATP-binding" evidence="5">
    <location>
        <begin position="16"/>
        <end position="65"/>
    </location>
</feature>
<reference evidence="6" key="1">
    <citation type="journal article" date="2023" name="Genes Genomics">
        <title>Genomic insights of Leclercia adecarboxylata strains linked to an outbreak in public hospitals in Mexico.</title>
        <authorList>
            <person name="Barrios-Villa E."/>
            <person name="Pacheco-Flores B."/>
            <person name="Lozano-Zarain P."/>
            <person name="Del Campo-Ortega R."/>
            <person name="de Jesus Ascencio-Montiel I."/>
            <person name="Gonzalez-Leon M."/>
            <person name="Camorlinga-Ponce M."/>
            <person name="Gaytan Cervantes F.J."/>
            <person name="Gonzalez Torres C."/>
            <person name="Aguilar E."/>
            <person name="Gonzalez Ibarra J."/>
            <person name="Torres Lopez F.J."/>
            <person name="Rosas-Vargas H."/>
            <person name="Gonzalez-Bonilla C.R."/>
            <person name="Del Carmen Rocha-Gracia R."/>
        </authorList>
    </citation>
    <scope>NUCLEOTIDE SEQUENCE</scope>
    <source>
        <strain evidence="6">Lac40</strain>
    </source>
</reference>
<dbReference type="Proteomes" id="UP001149314">
    <property type="component" value="Unassembled WGS sequence"/>
</dbReference>
<keyword evidence="2" id="KW-0378">Hydrolase</keyword>
<dbReference type="InterPro" id="IPR014016">
    <property type="entry name" value="UvrD-like_ATP-bd"/>
</dbReference>
<comment type="caution">
    <text evidence="6">The sequence shown here is derived from an EMBL/GenBank/DDBJ whole genome shotgun (WGS) entry which is preliminary data.</text>
</comment>
<dbReference type="GO" id="GO:0004386">
    <property type="term" value="F:helicase activity"/>
    <property type="evidence" value="ECO:0007669"/>
    <property type="project" value="UniProtKB-KW"/>
</dbReference>
<evidence type="ECO:0000256" key="3">
    <source>
        <dbReference type="ARBA" id="ARBA00022806"/>
    </source>
</evidence>